<feature type="transmembrane region" description="Helical" evidence="1">
    <location>
        <begin position="223"/>
        <end position="242"/>
    </location>
</feature>
<evidence type="ECO:0008006" key="4">
    <source>
        <dbReference type="Google" id="ProtNLM"/>
    </source>
</evidence>
<dbReference type="InterPro" id="IPR027417">
    <property type="entry name" value="P-loop_NTPase"/>
</dbReference>
<keyword evidence="3" id="KW-1185">Reference proteome</keyword>
<keyword evidence="1" id="KW-1133">Transmembrane helix</keyword>
<gene>
    <name evidence="2" type="ORF">G7Y85_16510</name>
</gene>
<comment type="caution">
    <text evidence="2">The sequence shown here is derived from an EMBL/GenBank/DDBJ whole genome shotgun (WGS) entry which is preliminary data.</text>
</comment>
<evidence type="ECO:0000313" key="3">
    <source>
        <dbReference type="Proteomes" id="UP000472676"/>
    </source>
</evidence>
<protein>
    <recommendedName>
        <fullName evidence="4">Sulfotransferase family protein</fullName>
    </recommendedName>
</protein>
<dbReference type="RefSeq" id="WP_166259854.1">
    <property type="nucleotide sequence ID" value="NZ_JAAMOW010000009.1"/>
</dbReference>
<dbReference type="PANTHER" id="PTHR36978">
    <property type="entry name" value="P-LOOP CONTAINING NUCLEOTIDE TRIPHOSPHATE HYDROLASE"/>
    <property type="match status" value="1"/>
</dbReference>
<dbReference type="Gene3D" id="3.40.50.300">
    <property type="entry name" value="P-loop containing nucleotide triphosphate hydrolases"/>
    <property type="match status" value="1"/>
</dbReference>
<sequence>MDLKIIGAGFGRTGTLSVCTALNQLGFPCYHMFEVIENKQNRSHLDFWREVANQAPGTQFDWQQVFARYSATIDNPACCVWRELLAAYPDARVLLTVHPRGAEAWYESTMDTIYFTEIMWQFKFLALITPFGRKMGDMSHKLIWQRSHQGTMQDRSAAIAHYHRHVAEVKAAVPADRLLIYSVDQGWGPLCDFLGVPVPDGEFPNVNDRAAIKQVIKGMTRGAYVLLGIGALLMAGLVYGIVRALS</sequence>
<reference evidence="2 3" key="1">
    <citation type="journal article" date="2014" name="Int. J. Syst. Evol. Microbiol.">
        <title>Solimonas terrae sp. nov., isolated from soil.</title>
        <authorList>
            <person name="Kim S.J."/>
            <person name="Moon J.Y."/>
            <person name="Weon H.Y."/>
            <person name="Ahn J.H."/>
            <person name="Chen W.M."/>
            <person name="Kwon S.W."/>
        </authorList>
    </citation>
    <scope>NUCLEOTIDE SEQUENCE [LARGE SCALE GENOMIC DNA]</scope>
    <source>
        <strain evidence="2 3">KIS83-12</strain>
    </source>
</reference>
<dbReference type="SUPFAM" id="SSF52540">
    <property type="entry name" value="P-loop containing nucleoside triphosphate hydrolases"/>
    <property type="match status" value="1"/>
</dbReference>
<keyword evidence="1" id="KW-0472">Membrane</keyword>
<proteinExistence type="predicted"/>
<dbReference type="InterPro" id="IPR040632">
    <property type="entry name" value="Sulfotransfer_4"/>
</dbReference>
<dbReference type="PANTHER" id="PTHR36978:SF4">
    <property type="entry name" value="P-LOOP CONTAINING NUCLEOSIDE TRIPHOSPHATE HYDROLASE PROTEIN"/>
    <property type="match status" value="1"/>
</dbReference>
<evidence type="ECO:0000256" key="1">
    <source>
        <dbReference type="SAM" id="Phobius"/>
    </source>
</evidence>
<name>A0A6M2BUV8_9GAMM</name>
<dbReference type="AlphaFoldDB" id="A0A6M2BUV8"/>
<dbReference type="Proteomes" id="UP000472676">
    <property type="component" value="Unassembled WGS sequence"/>
</dbReference>
<keyword evidence="1" id="KW-0812">Transmembrane</keyword>
<evidence type="ECO:0000313" key="2">
    <source>
        <dbReference type="EMBL" id="NGY06376.1"/>
    </source>
</evidence>
<accession>A0A6M2BUV8</accession>
<dbReference type="Pfam" id="PF17784">
    <property type="entry name" value="Sulfotransfer_4"/>
    <property type="match status" value="1"/>
</dbReference>
<dbReference type="EMBL" id="JAAMOW010000009">
    <property type="protein sequence ID" value="NGY06376.1"/>
    <property type="molecule type" value="Genomic_DNA"/>
</dbReference>
<organism evidence="2 3">
    <name type="scientific">Solimonas terrae</name>
    <dbReference type="NCBI Taxonomy" id="1396819"/>
    <lineage>
        <taxon>Bacteria</taxon>
        <taxon>Pseudomonadati</taxon>
        <taxon>Pseudomonadota</taxon>
        <taxon>Gammaproteobacteria</taxon>
        <taxon>Nevskiales</taxon>
        <taxon>Nevskiaceae</taxon>
        <taxon>Solimonas</taxon>
    </lineage>
</organism>